<dbReference type="PROSITE" id="PS00373">
    <property type="entry name" value="GART"/>
    <property type="match status" value="1"/>
</dbReference>
<feature type="binding site" evidence="5">
    <location>
        <begin position="104"/>
        <end position="107"/>
    </location>
    <ligand>
        <name>(6S)-5,6,7,8-tetrahydrofolate</name>
        <dbReference type="ChEBI" id="CHEBI:57453"/>
    </ligand>
</feature>
<dbReference type="InterPro" id="IPR036477">
    <property type="entry name" value="Formyl_transf_N_sf"/>
</dbReference>
<dbReference type="EMBL" id="SLWL01000012">
    <property type="protein sequence ID" value="TCO11440.1"/>
    <property type="molecule type" value="Genomic_DNA"/>
</dbReference>
<evidence type="ECO:0000256" key="5">
    <source>
        <dbReference type="HAMAP-Rule" id="MF_00182"/>
    </source>
</evidence>
<dbReference type="SUPFAM" id="SSF50486">
    <property type="entry name" value="FMT C-terminal domain-like"/>
    <property type="match status" value="1"/>
</dbReference>
<dbReference type="EC" id="2.1.2.9" evidence="2 5"/>
<evidence type="ECO:0000259" key="6">
    <source>
        <dbReference type="Pfam" id="PF00551"/>
    </source>
</evidence>
<dbReference type="SUPFAM" id="SSF53328">
    <property type="entry name" value="Formyltransferase"/>
    <property type="match status" value="1"/>
</dbReference>
<dbReference type="PANTHER" id="PTHR11138">
    <property type="entry name" value="METHIONYL-TRNA FORMYLTRANSFERASE"/>
    <property type="match status" value="1"/>
</dbReference>
<reference evidence="8 9" key="1">
    <citation type="submission" date="2019-03" db="EMBL/GenBank/DDBJ databases">
        <title>Genomic Encyclopedia of Type Strains, Phase IV (KMG-IV): sequencing the most valuable type-strain genomes for metagenomic binning, comparative biology and taxonomic classification.</title>
        <authorList>
            <person name="Goeker M."/>
        </authorList>
    </citation>
    <scope>NUCLEOTIDE SEQUENCE [LARGE SCALE GENOMIC DNA]</scope>
    <source>
        <strain evidence="8 9">DSM 22958</strain>
    </source>
</reference>
<comment type="catalytic activity">
    <reaction evidence="5">
        <text>L-methionyl-tRNA(fMet) + (6R)-10-formyltetrahydrofolate = N-formyl-L-methionyl-tRNA(fMet) + (6S)-5,6,7,8-tetrahydrofolate + H(+)</text>
        <dbReference type="Rhea" id="RHEA:24380"/>
        <dbReference type="Rhea" id="RHEA-COMP:9952"/>
        <dbReference type="Rhea" id="RHEA-COMP:9953"/>
        <dbReference type="ChEBI" id="CHEBI:15378"/>
        <dbReference type="ChEBI" id="CHEBI:57453"/>
        <dbReference type="ChEBI" id="CHEBI:78530"/>
        <dbReference type="ChEBI" id="CHEBI:78844"/>
        <dbReference type="ChEBI" id="CHEBI:195366"/>
        <dbReference type="EC" id="2.1.2.9"/>
    </reaction>
</comment>
<dbReference type="InterPro" id="IPR002376">
    <property type="entry name" value="Formyl_transf_N"/>
</dbReference>
<accession>A0A4R2GSM5</accession>
<dbReference type="InterPro" id="IPR044135">
    <property type="entry name" value="Met-tRNA-FMT_C"/>
</dbReference>
<sequence length="333" mass="34926">MGTPDFSAPTLAELVGHGHEIVAVYTRAPRPAGRGMKERRSPVHEMADRFGIPVLTPSTLRTAEAADAFRAFDADVAVVVAYGMILPPEILAAPRFGCINLHASLLPRWRGAAPIQRAIMAGDAESGVCVMQMEEGLDTGPVAMCERLAIGPEMTAGELHDALSALGADLAARALAALERGSLGFTPQPEAGVTYAHKISNADGRIDWSQDARTVHDQIRGLSPFPGAFFEADLGKGKPERVKVLHATVAHEFPDATSQGAPDNPAGPYNLAGLYNPAGLYNLAGPGTLIAPDMTIACGKGAIRVLRAQRAGKSAVTAEEFMRGARLAPGAQL</sequence>
<dbReference type="CDD" id="cd08704">
    <property type="entry name" value="Met_tRNA_FMT_C"/>
    <property type="match status" value="1"/>
</dbReference>
<proteinExistence type="inferred from homology"/>
<evidence type="ECO:0000259" key="7">
    <source>
        <dbReference type="Pfam" id="PF02911"/>
    </source>
</evidence>
<dbReference type="GO" id="GO:0004479">
    <property type="term" value="F:methionyl-tRNA formyltransferase activity"/>
    <property type="evidence" value="ECO:0007669"/>
    <property type="project" value="UniProtKB-UniRule"/>
</dbReference>
<dbReference type="InterPro" id="IPR005793">
    <property type="entry name" value="Formyl_trans_C"/>
</dbReference>
<evidence type="ECO:0000256" key="1">
    <source>
        <dbReference type="ARBA" id="ARBA00010699"/>
    </source>
</evidence>
<evidence type="ECO:0000256" key="3">
    <source>
        <dbReference type="ARBA" id="ARBA00022679"/>
    </source>
</evidence>
<dbReference type="PANTHER" id="PTHR11138:SF5">
    <property type="entry name" value="METHIONYL-TRNA FORMYLTRANSFERASE, MITOCHONDRIAL"/>
    <property type="match status" value="1"/>
</dbReference>
<dbReference type="Pfam" id="PF02911">
    <property type="entry name" value="Formyl_trans_C"/>
    <property type="match status" value="1"/>
</dbReference>
<dbReference type="InterPro" id="IPR005794">
    <property type="entry name" value="Fmt"/>
</dbReference>
<evidence type="ECO:0000256" key="4">
    <source>
        <dbReference type="ARBA" id="ARBA00022917"/>
    </source>
</evidence>
<dbReference type="AlphaFoldDB" id="A0A4R2GSM5"/>
<evidence type="ECO:0000313" key="9">
    <source>
        <dbReference type="Proteomes" id="UP000294881"/>
    </source>
</evidence>
<name>A0A4R2GSM5_9HYPH</name>
<comment type="function">
    <text evidence="5">Attaches a formyl group to the free amino group of methionyl-tRNA(fMet). The formyl group appears to play a dual role in the initiator identity of N-formylmethionyl-tRNA by promoting its recognition by IF2 and preventing the misappropriation of this tRNA by the elongation apparatus.</text>
</comment>
<dbReference type="InterPro" id="IPR011034">
    <property type="entry name" value="Formyl_transferase-like_C_sf"/>
</dbReference>
<comment type="similarity">
    <text evidence="1 5">Belongs to the Fmt family.</text>
</comment>
<organism evidence="8 9">
    <name type="scientific">Camelimonas lactis</name>
    <dbReference type="NCBI Taxonomy" id="659006"/>
    <lineage>
        <taxon>Bacteria</taxon>
        <taxon>Pseudomonadati</taxon>
        <taxon>Pseudomonadota</taxon>
        <taxon>Alphaproteobacteria</taxon>
        <taxon>Hyphomicrobiales</taxon>
        <taxon>Chelatococcaceae</taxon>
        <taxon>Camelimonas</taxon>
    </lineage>
</organism>
<dbReference type="Proteomes" id="UP000294881">
    <property type="component" value="Unassembled WGS sequence"/>
</dbReference>
<dbReference type="InterPro" id="IPR041711">
    <property type="entry name" value="Met-tRNA-FMT_N"/>
</dbReference>
<comment type="caution">
    <text evidence="8">The sequence shown here is derived from an EMBL/GenBank/DDBJ whole genome shotgun (WGS) entry which is preliminary data.</text>
</comment>
<keyword evidence="4 5" id="KW-0648">Protein biosynthesis</keyword>
<dbReference type="Pfam" id="PF00551">
    <property type="entry name" value="Formyl_trans_N"/>
    <property type="match status" value="1"/>
</dbReference>
<dbReference type="RefSeq" id="WP_132009131.1">
    <property type="nucleotide sequence ID" value="NZ_JBHUNN010000002.1"/>
</dbReference>
<dbReference type="Gene3D" id="3.40.50.12230">
    <property type="match status" value="1"/>
</dbReference>
<feature type="domain" description="Formyl transferase N-terminal" evidence="6">
    <location>
        <begin position="11"/>
        <end position="170"/>
    </location>
</feature>
<dbReference type="NCBIfam" id="TIGR00460">
    <property type="entry name" value="fmt"/>
    <property type="match status" value="1"/>
</dbReference>
<evidence type="ECO:0000313" key="8">
    <source>
        <dbReference type="EMBL" id="TCO11440.1"/>
    </source>
</evidence>
<dbReference type="GO" id="GO:0005829">
    <property type="term" value="C:cytosol"/>
    <property type="evidence" value="ECO:0007669"/>
    <property type="project" value="TreeGrafter"/>
</dbReference>
<feature type="domain" description="Formyl transferase C-terminal" evidence="7">
    <location>
        <begin position="198"/>
        <end position="325"/>
    </location>
</feature>
<keyword evidence="3 5" id="KW-0808">Transferase</keyword>
<dbReference type="OrthoDB" id="9802815at2"/>
<dbReference type="HAMAP" id="MF_00182">
    <property type="entry name" value="Formyl_trans"/>
    <property type="match status" value="1"/>
</dbReference>
<keyword evidence="9" id="KW-1185">Reference proteome</keyword>
<dbReference type="InterPro" id="IPR001555">
    <property type="entry name" value="GART_AS"/>
</dbReference>
<gene>
    <name evidence="5" type="primary">fmt</name>
    <name evidence="8" type="ORF">EV666_11226</name>
</gene>
<evidence type="ECO:0000256" key="2">
    <source>
        <dbReference type="ARBA" id="ARBA00012261"/>
    </source>
</evidence>
<dbReference type="CDD" id="cd08646">
    <property type="entry name" value="FMT_core_Met-tRNA-FMT_N"/>
    <property type="match status" value="1"/>
</dbReference>
<protein>
    <recommendedName>
        <fullName evidence="2 5">Methionyl-tRNA formyltransferase</fullName>
        <ecNumber evidence="2 5">2.1.2.9</ecNumber>
    </recommendedName>
</protein>